<dbReference type="InterPro" id="IPR036388">
    <property type="entry name" value="WH-like_DNA-bd_sf"/>
</dbReference>
<protein>
    <submittedName>
        <fullName evidence="18">DNA translocase FtsK</fullName>
    </submittedName>
</protein>
<feature type="binding site" evidence="14">
    <location>
        <begin position="501"/>
        <end position="508"/>
    </location>
    <ligand>
        <name>ATP</name>
        <dbReference type="ChEBI" id="CHEBI:30616"/>
    </ligand>
</feature>
<dbReference type="Pfam" id="PF01580">
    <property type="entry name" value="FtsK_SpoIIIE"/>
    <property type="match status" value="1"/>
</dbReference>
<evidence type="ECO:0000256" key="1">
    <source>
        <dbReference type="ARBA" id="ARBA00004651"/>
    </source>
</evidence>
<reference evidence="18" key="1">
    <citation type="submission" date="2022-06" db="EMBL/GenBank/DDBJ databases">
        <title>Aeoliella straminimaris, a novel planctomycete from sediments.</title>
        <authorList>
            <person name="Vitorino I.R."/>
            <person name="Lage O.M."/>
        </authorList>
    </citation>
    <scope>NUCLEOTIDE SEQUENCE</scope>
    <source>
        <strain evidence="18">ICT_H6.2</strain>
    </source>
</reference>
<feature type="transmembrane region" description="Helical" evidence="16">
    <location>
        <begin position="12"/>
        <end position="30"/>
    </location>
</feature>
<comment type="similarity">
    <text evidence="2">Belongs to the FtsK/SpoIIIE/SftA family.</text>
</comment>
<evidence type="ECO:0000256" key="9">
    <source>
        <dbReference type="ARBA" id="ARBA00022989"/>
    </source>
</evidence>
<keyword evidence="12" id="KW-0131">Cell cycle</keyword>
<dbReference type="GO" id="GO:0005524">
    <property type="term" value="F:ATP binding"/>
    <property type="evidence" value="ECO:0007669"/>
    <property type="project" value="UniProtKB-UniRule"/>
</dbReference>
<keyword evidence="10" id="KW-0238">DNA-binding</keyword>
<dbReference type="Gene3D" id="1.10.10.10">
    <property type="entry name" value="Winged helix-like DNA-binding domain superfamily/Winged helix DNA-binding domain"/>
    <property type="match status" value="1"/>
</dbReference>
<keyword evidence="7" id="KW-0159">Chromosome partition</keyword>
<evidence type="ECO:0000256" key="12">
    <source>
        <dbReference type="ARBA" id="ARBA00023306"/>
    </source>
</evidence>
<evidence type="ECO:0000256" key="6">
    <source>
        <dbReference type="ARBA" id="ARBA00022741"/>
    </source>
</evidence>
<evidence type="ECO:0000256" key="5">
    <source>
        <dbReference type="ARBA" id="ARBA00022692"/>
    </source>
</evidence>
<dbReference type="InterPro" id="IPR002543">
    <property type="entry name" value="FtsK_dom"/>
</dbReference>
<dbReference type="Pfam" id="PF09397">
    <property type="entry name" value="FtsK_gamma"/>
    <property type="match status" value="1"/>
</dbReference>
<comment type="subunit">
    <text evidence="13">Homohexamer. Forms a ring that surrounds DNA.</text>
</comment>
<dbReference type="PANTHER" id="PTHR22683">
    <property type="entry name" value="SPORULATION PROTEIN RELATED"/>
    <property type="match status" value="1"/>
</dbReference>
<proteinExistence type="inferred from homology"/>
<organism evidence="18 19">
    <name type="scientific">Aeoliella straminimaris</name>
    <dbReference type="NCBI Taxonomy" id="2954799"/>
    <lineage>
        <taxon>Bacteria</taxon>
        <taxon>Pseudomonadati</taxon>
        <taxon>Planctomycetota</taxon>
        <taxon>Planctomycetia</taxon>
        <taxon>Pirellulales</taxon>
        <taxon>Lacipirellulaceae</taxon>
        <taxon>Aeoliella</taxon>
    </lineage>
</organism>
<dbReference type="Gene3D" id="3.40.50.300">
    <property type="entry name" value="P-loop containing nucleotide triphosphate hydrolases"/>
    <property type="match status" value="1"/>
</dbReference>
<evidence type="ECO:0000256" key="4">
    <source>
        <dbReference type="ARBA" id="ARBA00022618"/>
    </source>
</evidence>
<feature type="compositionally biased region" description="Basic and acidic residues" evidence="15">
    <location>
        <begin position="261"/>
        <end position="270"/>
    </location>
</feature>
<dbReference type="Gene3D" id="3.30.980.40">
    <property type="match status" value="1"/>
</dbReference>
<dbReference type="Proteomes" id="UP001155241">
    <property type="component" value="Unassembled WGS sequence"/>
</dbReference>
<gene>
    <name evidence="18" type="ORF">NG895_07210</name>
</gene>
<evidence type="ECO:0000256" key="8">
    <source>
        <dbReference type="ARBA" id="ARBA00022840"/>
    </source>
</evidence>
<feature type="region of interest" description="Disordered" evidence="15">
    <location>
        <begin position="198"/>
        <end position="328"/>
    </location>
</feature>
<feature type="compositionally biased region" description="Acidic residues" evidence="15">
    <location>
        <begin position="205"/>
        <end position="242"/>
    </location>
</feature>
<dbReference type="InterPro" id="IPR018541">
    <property type="entry name" value="Ftsk_gamma"/>
</dbReference>
<keyword evidence="4" id="KW-0132">Cell division</keyword>
<dbReference type="SMART" id="SM00382">
    <property type="entry name" value="AAA"/>
    <property type="match status" value="1"/>
</dbReference>
<accession>A0A9X2JFG9</accession>
<feature type="compositionally biased region" description="Acidic residues" evidence="15">
    <location>
        <begin position="289"/>
        <end position="299"/>
    </location>
</feature>
<dbReference type="InterPro" id="IPR050206">
    <property type="entry name" value="FtsK/SpoIIIE/SftA"/>
</dbReference>
<dbReference type="GO" id="GO:0007059">
    <property type="term" value="P:chromosome segregation"/>
    <property type="evidence" value="ECO:0007669"/>
    <property type="project" value="UniProtKB-KW"/>
</dbReference>
<dbReference type="EMBL" id="JAMXLR010000026">
    <property type="protein sequence ID" value="MCO6043691.1"/>
    <property type="molecule type" value="Genomic_DNA"/>
</dbReference>
<dbReference type="GO" id="GO:0051301">
    <property type="term" value="P:cell division"/>
    <property type="evidence" value="ECO:0007669"/>
    <property type="project" value="UniProtKB-KW"/>
</dbReference>
<dbReference type="SUPFAM" id="SSF52540">
    <property type="entry name" value="P-loop containing nucleoside triphosphate hydrolases"/>
    <property type="match status" value="1"/>
</dbReference>
<evidence type="ECO:0000256" key="3">
    <source>
        <dbReference type="ARBA" id="ARBA00022475"/>
    </source>
</evidence>
<dbReference type="AlphaFoldDB" id="A0A9X2JFG9"/>
<feature type="domain" description="FtsK" evidence="17">
    <location>
        <begin position="484"/>
        <end position="689"/>
    </location>
</feature>
<evidence type="ECO:0000256" key="14">
    <source>
        <dbReference type="PROSITE-ProRule" id="PRU00289"/>
    </source>
</evidence>
<evidence type="ECO:0000256" key="13">
    <source>
        <dbReference type="ARBA" id="ARBA00025923"/>
    </source>
</evidence>
<evidence type="ECO:0000313" key="18">
    <source>
        <dbReference type="EMBL" id="MCO6043691.1"/>
    </source>
</evidence>
<dbReference type="InterPro" id="IPR027417">
    <property type="entry name" value="P-loop_NTPase"/>
</dbReference>
<dbReference type="SMART" id="SM00843">
    <property type="entry name" value="Ftsk_gamma"/>
    <property type="match status" value="1"/>
</dbReference>
<feature type="transmembrane region" description="Helical" evidence="16">
    <location>
        <begin position="151"/>
        <end position="174"/>
    </location>
</feature>
<feature type="compositionally biased region" description="Acidic residues" evidence="15">
    <location>
        <begin position="881"/>
        <end position="980"/>
    </location>
</feature>
<dbReference type="InterPro" id="IPR025199">
    <property type="entry name" value="FtsK_4TM"/>
</dbReference>
<keyword evidence="6 14" id="KW-0547">Nucleotide-binding</keyword>
<dbReference type="SUPFAM" id="SSF46785">
    <property type="entry name" value="Winged helix' DNA-binding domain"/>
    <property type="match status" value="1"/>
</dbReference>
<evidence type="ECO:0000256" key="2">
    <source>
        <dbReference type="ARBA" id="ARBA00006474"/>
    </source>
</evidence>
<dbReference type="PROSITE" id="PS50901">
    <property type="entry name" value="FTSK"/>
    <property type="match status" value="1"/>
</dbReference>
<dbReference type="Pfam" id="PF13491">
    <property type="entry name" value="FtsK_4TM"/>
    <property type="match status" value="1"/>
</dbReference>
<keyword evidence="5 16" id="KW-0812">Transmembrane</keyword>
<evidence type="ECO:0000256" key="11">
    <source>
        <dbReference type="ARBA" id="ARBA00023136"/>
    </source>
</evidence>
<keyword evidence="8 14" id="KW-0067">ATP-binding</keyword>
<evidence type="ECO:0000256" key="16">
    <source>
        <dbReference type="SAM" id="Phobius"/>
    </source>
</evidence>
<dbReference type="GO" id="GO:0005886">
    <property type="term" value="C:plasma membrane"/>
    <property type="evidence" value="ECO:0007669"/>
    <property type="project" value="UniProtKB-SubCell"/>
</dbReference>
<dbReference type="InterPro" id="IPR036390">
    <property type="entry name" value="WH_DNA-bd_sf"/>
</dbReference>
<feature type="region of interest" description="Disordered" evidence="15">
    <location>
        <begin position="835"/>
        <end position="980"/>
    </location>
</feature>
<feature type="transmembrane region" description="Helical" evidence="16">
    <location>
        <begin position="103"/>
        <end position="121"/>
    </location>
</feature>
<evidence type="ECO:0000259" key="17">
    <source>
        <dbReference type="PROSITE" id="PS50901"/>
    </source>
</evidence>
<keyword evidence="19" id="KW-1185">Reference proteome</keyword>
<sequence>MFENRNRQLDIAALLLAAVTLLTGLSLFTYHRADPVALTDSSAGMVYPVPESTQNACGRLGAVLSHYLLQTLGIGAFVALASLAVLTILLFRQRTINQPTLRLAGWALAMLAICTLASLLLPRWTPGPMIGAGGYVGALGRAWLESNFAHAGSFIFALSVLVAGVLLTTDYLMFQVAAATTRVSGRGLANLSRATNSLRPKTDVEDPIDLGEEEEEYESDEYEYEDDEAWEEDYEEEDDEDGAGLTVRTPGAKATDEVTEVEEKAADSAKKSPLGRMAKRLTAALKGDTEDESAEEESETPATEVAEQAPPPAEPAPRFKKPKPRSERDEIIEQLEAADQDGTPSLDYELPSVELLDPPEDVSYEEHEKEVRRKAKVLERTFKNFGFNVRVVEIETGPVIAQYEVQLEAGLRLSKITGLADDVAIALRVPSVRIVAPIPGKNTVGIEVPNETRQLVRLREVIEETDNKASRMKIPIYLGKDVAGNPMAVDLAALPHLLIAGRTGTGKSVCLNSIIVSMLMTRGPDEVRMLMIDPKMVELSGYRKLPHLMHPVVTDMKKAEAILAWAVDKMEERYTLLARAGVRHVSVYNQLGEEELRDRIQPASEAEWEEVPKQLPFIVIVADEMADLMMTAGKDVEQHIIRLAQKSRAVGIHLILATQKPTVDVITGLIKSNLPARIAFQVASRTDSRVVLDEMGADKLLGNGDMLFLSPGTSMLLRGQGTFLSDDEITRVVDCIGTDEPQFAGELMQLKTKEEVEATAGSLKNRDELYEAAIEVVVREGRGSVSLLQRALGIGYGRAARLIDFMAEDGIVGQYNGSQAREVTITMAEWEAMRDGEGGGATDSEGSSAADNGGGQNAPPPTTLLDEPKPKRSNRIAYQSESEEEQDDEEDETAPWEDSDTDQSTEDAEQPEEEYEEAYEEEYEEEEEEDYEPDAEAEEEYEEEYDESYGEDGVWDEEDDTEEAEEEWDEAEEDERETVA</sequence>
<keyword evidence="11 16" id="KW-0472">Membrane</keyword>
<feature type="transmembrane region" description="Helical" evidence="16">
    <location>
        <begin position="127"/>
        <end position="144"/>
    </location>
</feature>
<comment type="subcellular location">
    <subcellularLocation>
        <location evidence="1">Cell membrane</location>
        <topology evidence="1">Multi-pass membrane protein</topology>
    </subcellularLocation>
</comment>
<evidence type="ECO:0000256" key="10">
    <source>
        <dbReference type="ARBA" id="ARBA00023125"/>
    </source>
</evidence>
<evidence type="ECO:0000256" key="7">
    <source>
        <dbReference type="ARBA" id="ARBA00022829"/>
    </source>
</evidence>
<keyword evidence="3" id="KW-1003">Cell membrane</keyword>
<comment type="caution">
    <text evidence="18">The sequence shown here is derived from an EMBL/GenBank/DDBJ whole genome shotgun (WGS) entry which is preliminary data.</text>
</comment>
<dbReference type="RefSeq" id="WP_252851797.1">
    <property type="nucleotide sequence ID" value="NZ_JAMXLR010000026.1"/>
</dbReference>
<keyword evidence="9 16" id="KW-1133">Transmembrane helix</keyword>
<feature type="transmembrane region" description="Helical" evidence="16">
    <location>
        <begin position="67"/>
        <end position="91"/>
    </location>
</feature>
<evidence type="ECO:0000256" key="15">
    <source>
        <dbReference type="SAM" id="MobiDB-lite"/>
    </source>
</evidence>
<name>A0A9X2JFG9_9BACT</name>
<dbReference type="PANTHER" id="PTHR22683:SF41">
    <property type="entry name" value="DNA TRANSLOCASE FTSK"/>
    <property type="match status" value="1"/>
</dbReference>
<dbReference type="InterPro" id="IPR041027">
    <property type="entry name" value="FtsK_alpha"/>
</dbReference>
<dbReference type="GO" id="GO:0003677">
    <property type="term" value="F:DNA binding"/>
    <property type="evidence" value="ECO:0007669"/>
    <property type="project" value="UniProtKB-KW"/>
</dbReference>
<dbReference type="InterPro" id="IPR003593">
    <property type="entry name" value="AAA+_ATPase"/>
</dbReference>
<evidence type="ECO:0000313" key="19">
    <source>
        <dbReference type="Proteomes" id="UP001155241"/>
    </source>
</evidence>
<dbReference type="Pfam" id="PF17854">
    <property type="entry name" value="FtsK_alpha"/>
    <property type="match status" value="1"/>
</dbReference>